<dbReference type="EMBL" id="BAABHY010000001">
    <property type="protein sequence ID" value="GAA5109025.1"/>
    <property type="molecule type" value="Genomic_DNA"/>
</dbReference>
<dbReference type="SUPFAM" id="SSF49401">
    <property type="entry name" value="Bacterial adhesins"/>
    <property type="match status" value="1"/>
</dbReference>
<dbReference type="RefSeq" id="WP_345489842.1">
    <property type="nucleotide sequence ID" value="NZ_BAABHY010000001.1"/>
</dbReference>
<evidence type="ECO:0000259" key="2">
    <source>
        <dbReference type="Pfam" id="PF00419"/>
    </source>
</evidence>
<keyword evidence="4" id="KW-1185">Reference proteome</keyword>
<dbReference type="Gene3D" id="2.60.40.1090">
    <property type="entry name" value="Fimbrial-type adhesion domain"/>
    <property type="match status" value="1"/>
</dbReference>
<gene>
    <name evidence="3" type="ORF">GCM10023211_11910</name>
</gene>
<dbReference type="Pfam" id="PF00419">
    <property type="entry name" value="Fimbrial"/>
    <property type="match status" value="1"/>
</dbReference>
<evidence type="ECO:0000256" key="1">
    <source>
        <dbReference type="SAM" id="SignalP"/>
    </source>
</evidence>
<dbReference type="InterPro" id="IPR036937">
    <property type="entry name" value="Adhesion_dom_fimbrial_sf"/>
</dbReference>
<dbReference type="PANTHER" id="PTHR33420">
    <property type="entry name" value="FIMBRIAL SUBUNIT ELFA-RELATED"/>
    <property type="match status" value="1"/>
</dbReference>
<dbReference type="InterPro" id="IPR000259">
    <property type="entry name" value="Adhesion_dom_fimbrial"/>
</dbReference>
<feature type="domain" description="Fimbrial-type adhesion" evidence="2">
    <location>
        <begin position="26"/>
        <end position="175"/>
    </location>
</feature>
<keyword evidence="1" id="KW-0732">Signal</keyword>
<reference evidence="4" key="1">
    <citation type="journal article" date="2019" name="Int. J. Syst. Evol. Microbiol.">
        <title>The Global Catalogue of Microorganisms (GCM) 10K type strain sequencing project: providing services to taxonomists for standard genome sequencing and annotation.</title>
        <authorList>
            <consortium name="The Broad Institute Genomics Platform"/>
            <consortium name="The Broad Institute Genome Sequencing Center for Infectious Disease"/>
            <person name="Wu L."/>
            <person name="Ma J."/>
        </authorList>
    </citation>
    <scope>NUCLEOTIDE SEQUENCE [LARGE SCALE GENOMIC DNA]</scope>
    <source>
        <strain evidence="4">JCM 18050</strain>
    </source>
</reference>
<comment type="caution">
    <text evidence="3">The sequence shown here is derived from an EMBL/GenBank/DDBJ whole genome shotgun (WGS) entry which is preliminary data.</text>
</comment>
<organism evidence="3 4">
    <name type="scientific">Orbus sasakiae</name>
    <dbReference type="NCBI Taxonomy" id="1078475"/>
    <lineage>
        <taxon>Bacteria</taxon>
        <taxon>Pseudomonadati</taxon>
        <taxon>Pseudomonadota</taxon>
        <taxon>Gammaproteobacteria</taxon>
        <taxon>Orbales</taxon>
        <taxon>Orbaceae</taxon>
        <taxon>Orbus</taxon>
    </lineage>
</organism>
<feature type="chain" id="PRO_5046535345" evidence="1">
    <location>
        <begin position="21"/>
        <end position="175"/>
    </location>
</feature>
<proteinExistence type="predicted"/>
<feature type="signal peptide" evidence="1">
    <location>
        <begin position="1"/>
        <end position="20"/>
    </location>
</feature>
<dbReference type="Proteomes" id="UP001500171">
    <property type="component" value="Unassembled WGS sequence"/>
</dbReference>
<dbReference type="InterPro" id="IPR050263">
    <property type="entry name" value="Bact_Fimbrial_Adh_Pro"/>
</dbReference>
<dbReference type="PANTHER" id="PTHR33420:SF10">
    <property type="entry name" value="FIMBRIAE MAJOR SUBUNIT"/>
    <property type="match status" value="1"/>
</dbReference>
<evidence type="ECO:0000313" key="3">
    <source>
        <dbReference type="EMBL" id="GAA5109025.1"/>
    </source>
</evidence>
<accession>A0ABP9N418</accession>
<dbReference type="InterPro" id="IPR008966">
    <property type="entry name" value="Adhesion_dom_sf"/>
</dbReference>
<name>A0ABP9N418_9GAMM</name>
<sequence length="175" mass="17762">MRNKFLSLVVLASISSTALAASDNVITFQGEVTDETCALTVNGENASPIVLLPTVTASDLDASGKVAGETSFEIGVSGCTGNAAGVTISTVFVGNQVTTEGNLGNTGTAGNVDIQVLDKDSTVINFANGFKGTGDLKLGANETSATATYKAQYYATGKATVGTVQATLQYAVSYQ</sequence>
<protein>
    <submittedName>
        <fullName evidence="3">Fimbrial protein</fullName>
    </submittedName>
</protein>
<evidence type="ECO:0000313" key="4">
    <source>
        <dbReference type="Proteomes" id="UP001500171"/>
    </source>
</evidence>